<dbReference type="Gene3D" id="3.40.50.740">
    <property type="match status" value="1"/>
</dbReference>
<organism evidence="3 4">
    <name type="scientific">Sumerlaea chitinivorans</name>
    <dbReference type="NCBI Taxonomy" id="2250252"/>
    <lineage>
        <taxon>Bacteria</taxon>
        <taxon>Candidatus Sumerlaeota</taxon>
        <taxon>Candidatus Sumerlaeia</taxon>
        <taxon>Candidatus Sumerlaeales</taxon>
        <taxon>Candidatus Sumerlaeaceae</taxon>
        <taxon>Candidatus Sumerlaea</taxon>
    </lineage>
</organism>
<dbReference type="InterPro" id="IPR017896">
    <property type="entry name" value="4Fe4S_Fe-S-bd"/>
</dbReference>
<gene>
    <name evidence="3" type="ORF">BRCON_0358</name>
</gene>
<evidence type="ECO:0000259" key="2">
    <source>
        <dbReference type="PROSITE" id="PS51379"/>
    </source>
</evidence>
<dbReference type="NCBIfam" id="TIGR04519">
    <property type="entry name" value="MoCo_extend_TAT"/>
    <property type="match status" value="1"/>
</dbReference>
<accession>A0A2Z4Y3V4</accession>
<proteinExistence type="predicted"/>
<dbReference type="SUPFAM" id="SSF50692">
    <property type="entry name" value="ADC-like"/>
    <property type="match status" value="1"/>
</dbReference>
<dbReference type="CDD" id="cd10551">
    <property type="entry name" value="PsrB"/>
    <property type="match status" value="1"/>
</dbReference>
<feature type="domain" description="4Fe-4S ferredoxin-type" evidence="2">
    <location>
        <begin position="772"/>
        <end position="802"/>
    </location>
</feature>
<dbReference type="Gene3D" id="3.30.2070.10">
    <property type="entry name" value="Formate dehydrogenase/DMSO reductase"/>
    <property type="match status" value="1"/>
</dbReference>
<feature type="region of interest" description="Disordered" evidence="1">
    <location>
        <begin position="992"/>
        <end position="1012"/>
    </location>
</feature>
<protein>
    <submittedName>
        <fullName evidence="3">Alternative complex III subunit ActB</fullName>
    </submittedName>
</protein>
<dbReference type="Pfam" id="PF12838">
    <property type="entry name" value="Fer4_7"/>
    <property type="match status" value="1"/>
</dbReference>
<sequence length="1012" mass="111883">MSPINSEHNSAQGASEELPVRRPLSVEEVRERLAAHGGPRYWRSLEELADSEAFRQLVSEEFPSEAHRWLDPISRRQFLQIMAASLALAGLSACAQRPREAIVPYGSQMPEQLAEAAPLFFATAFELGGYFQPILAESHMGRPTKIEGNPDHPASLGAASVFAQASVLDLYDPDRSQVIQKQGSIRAWGEFLQEIRSFVETQRASRGSGIRILTRATSSPTLTHEIRKFLDEFPEAKWIAFEAVNRDAVYAGTRLAFGQPLEPVYRFADADIVAAFDCDFMFAEPGALRYACDFAARRNVFENPRGLNRFYAAEPMPSCTATLADHRLPVTAARVGILVRGLAKLIGLPVEVPALQPAEQRWLEALAEDLKDHRGAGLVVAGQQQPAEVHALAHAINHALDNLGKTVAYMPPVLSSPSNHYEQLEQLAKDADAGKVQLLIVLDANPVAEAPAELKLAERFEKIAMRVHCGTHFDETAEACVWHVPAAHYLESWGDGRAYDGTLSLRQPLIAPLYGGKPTLELVAALRGALGQTAYDLVRTYWRENSGAADFEAWWRSALHDGFVRDSAPAPQSVHLALDYKSLPAPKESSGIEVVLRPDPSIYDGRFANNGWLQELPKPITKLTWDNAVHLSPGLAQRLGLRDEDEVAVEFNGHKVVGGAVIVPGHADESVTVHFGYGRRMAGRVGNGLGFSVAHLQSVSAPWQCSGAKVQRTGRRYPLARTQMHFNMENRHLVRTATLAEYEKDPNFVAHVAHEPPPASLYPPHKYDGYTWGMAVNLAACIGCNACVVACQAENNIPVVGKDQVLRGREMHWLRIDQYFEGSPDNPAIHNQPVNCMQCENAPCEPVCPVQATVHDDEGLNAMVYNRCLGTRYCANNCPYKVRRFNFLEYQDWKTPSLKLVRNPDVTVRQRGVMEKCTYCVQRISHARITANNEGREIRDGEVLTACQATCPTNAIVFGNINDPNSQVARLKALPLNYGLLTELNTRPRTTYLGSVRNPNPKLMDQETPEKA</sequence>
<dbReference type="Gene3D" id="3.30.70.20">
    <property type="match status" value="2"/>
</dbReference>
<dbReference type="PANTHER" id="PTHR42783:SF3">
    <property type="entry name" value="GLUTAMATE SYNTHASE [NADPH] SMALL CHAIN-RELATED"/>
    <property type="match status" value="1"/>
</dbReference>
<evidence type="ECO:0000256" key="1">
    <source>
        <dbReference type="SAM" id="MobiDB-lite"/>
    </source>
</evidence>
<dbReference type="Gene3D" id="3.40.228.10">
    <property type="entry name" value="Dimethylsulfoxide Reductase, domain 2"/>
    <property type="match status" value="1"/>
</dbReference>
<evidence type="ECO:0000313" key="4">
    <source>
        <dbReference type="Proteomes" id="UP000262583"/>
    </source>
</evidence>
<dbReference type="InterPro" id="IPR009010">
    <property type="entry name" value="Asp_de-COase-like_dom_sf"/>
</dbReference>
<dbReference type="KEGG" id="schv:BRCON_0358"/>
<dbReference type="CDD" id="cd02784">
    <property type="entry name" value="MopB_CT_PHLH"/>
    <property type="match status" value="1"/>
</dbReference>
<feature type="domain" description="4Fe-4S ferredoxin-type" evidence="2">
    <location>
        <begin position="826"/>
        <end position="858"/>
    </location>
</feature>
<dbReference type="Gene3D" id="2.40.40.20">
    <property type="match status" value="1"/>
</dbReference>
<dbReference type="PROSITE" id="PS51379">
    <property type="entry name" value="4FE4S_FER_2"/>
    <property type="match status" value="2"/>
</dbReference>
<dbReference type="PANTHER" id="PTHR42783">
    <property type="entry name" value="GLUTAMATE SYNTHASE [NADPH] SMALL CHAIN"/>
    <property type="match status" value="1"/>
</dbReference>
<feature type="region of interest" description="Disordered" evidence="1">
    <location>
        <begin position="1"/>
        <end position="20"/>
    </location>
</feature>
<name>A0A2Z4Y3V4_SUMC1</name>
<dbReference type="Proteomes" id="UP000262583">
    <property type="component" value="Chromosome"/>
</dbReference>
<reference evidence="3 4" key="1">
    <citation type="submission" date="2018-05" db="EMBL/GenBank/DDBJ databases">
        <title>A metagenomic window into the 2 km-deep terrestrial subsurface aquifer revealed taxonomically and functionally diverse microbial community comprising novel uncultured bacterial lineages.</title>
        <authorList>
            <person name="Kadnikov V.V."/>
            <person name="Mardanov A.V."/>
            <person name="Beletsky A.V."/>
            <person name="Banks D."/>
            <person name="Pimenov N.V."/>
            <person name="Frank Y.A."/>
            <person name="Karnachuk O.V."/>
            <person name="Ravin N.V."/>
        </authorList>
    </citation>
    <scope>NUCLEOTIDE SEQUENCE [LARGE SCALE GENOMIC DNA]</scope>
    <source>
        <strain evidence="3">BY</strain>
    </source>
</reference>
<dbReference type="AlphaFoldDB" id="A0A2Z4Y3V4"/>
<dbReference type="SUPFAM" id="SSF54862">
    <property type="entry name" value="4Fe-4S ferredoxins"/>
    <property type="match status" value="1"/>
</dbReference>
<dbReference type="InterPro" id="IPR006311">
    <property type="entry name" value="TAT_signal"/>
</dbReference>
<dbReference type="SUPFAM" id="SSF53706">
    <property type="entry name" value="Formate dehydrogenase/DMSO reductase, domains 1-3"/>
    <property type="match status" value="1"/>
</dbReference>
<evidence type="ECO:0000313" key="3">
    <source>
        <dbReference type="EMBL" id="AXA35135.1"/>
    </source>
</evidence>
<dbReference type="PROSITE" id="PS51318">
    <property type="entry name" value="TAT"/>
    <property type="match status" value="1"/>
</dbReference>
<dbReference type="EMBL" id="CP030759">
    <property type="protein sequence ID" value="AXA35135.1"/>
    <property type="molecule type" value="Genomic_DNA"/>
</dbReference>
<dbReference type="Gene3D" id="2.20.25.90">
    <property type="entry name" value="ADC-like domains"/>
    <property type="match status" value="1"/>
</dbReference>
<feature type="compositionally biased region" description="Polar residues" evidence="1">
    <location>
        <begin position="1"/>
        <end position="13"/>
    </location>
</feature>
<dbReference type="InterPro" id="IPR030948">
    <property type="entry name" value="TAT_var_transloc_signal_dom"/>
</dbReference>